<comment type="function">
    <text evidence="1">Needed for flagellar regrowth and assembly.</text>
</comment>
<dbReference type="Pfam" id="PF02108">
    <property type="entry name" value="FliH"/>
    <property type="match status" value="1"/>
</dbReference>
<dbReference type="InterPro" id="IPR051472">
    <property type="entry name" value="T3SS_Stator/FliH"/>
</dbReference>
<evidence type="ECO:0000256" key="5">
    <source>
        <dbReference type="ARBA" id="ARBA00022795"/>
    </source>
</evidence>
<keyword evidence="7" id="KW-1006">Bacterial flagellum protein export</keyword>
<keyword evidence="11" id="KW-0282">Flagellum</keyword>
<protein>
    <recommendedName>
        <fullName evidence="3">Flagellar assembly protein FliH</fullName>
    </recommendedName>
</protein>
<evidence type="ECO:0000256" key="7">
    <source>
        <dbReference type="ARBA" id="ARBA00023225"/>
    </source>
</evidence>
<dbReference type="EMBL" id="CP012508">
    <property type="protein sequence ID" value="ALB21579.1"/>
    <property type="molecule type" value="Genomic_DNA"/>
</dbReference>
<dbReference type="PANTHER" id="PTHR34982:SF1">
    <property type="entry name" value="FLAGELLAR ASSEMBLY PROTEIN FLIH"/>
    <property type="match status" value="1"/>
</dbReference>
<organism evidence="11 12">
    <name type="scientific">Piscirickettsia salmonis</name>
    <dbReference type="NCBI Taxonomy" id="1238"/>
    <lineage>
        <taxon>Bacteria</taxon>
        <taxon>Pseudomonadati</taxon>
        <taxon>Pseudomonadota</taxon>
        <taxon>Gammaproteobacteria</taxon>
        <taxon>Thiotrichales</taxon>
        <taxon>Piscirickettsiaceae</taxon>
        <taxon>Piscirickettsia</taxon>
    </lineage>
</organism>
<dbReference type="AlphaFoldDB" id="A0A1L6TGN2"/>
<name>A0A1L6TGN2_PISSA</name>
<dbReference type="GO" id="GO:0015031">
    <property type="term" value="P:protein transport"/>
    <property type="evidence" value="ECO:0007669"/>
    <property type="project" value="UniProtKB-KW"/>
</dbReference>
<dbReference type="PANTHER" id="PTHR34982">
    <property type="entry name" value="YOP PROTEINS TRANSLOCATION PROTEIN L"/>
    <property type="match status" value="1"/>
</dbReference>
<evidence type="ECO:0000256" key="4">
    <source>
        <dbReference type="ARBA" id="ARBA00022448"/>
    </source>
</evidence>
<keyword evidence="8" id="KW-0175">Coiled coil</keyword>
<reference evidence="11 12" key="1">
    <citation type="journal article" date="2014" name="Genome Announc.">
        <title>Comparative Genome Analysis of Two Isolates of the Fish Pathogen Piscirickettsia salmonis from Different Hosts Reveals Major Differences in Virulence-Associated Secretion Systems.</title>
        <authorList>
            <person name="Bohle H."/>
            <person name="Henriquez P."/>
            <person name="Grothusen H."/>
            <person name="Navas E."/>
            <person name="Sandoval A."/>
            <person name="Bustamante F."/>
            <person name="Bustos P."/>
            <person name="Mancilla M."/>
        </authorList>
    </citation>
    <scope>NUCLEOTIDE SEQUENCE [LARGE SCALE GENOMIC DNA]</scope>
    <source>
        <strain evidence="12">B1-32597</strain>
    </source>
</reference>
<keyword evidence="11" id="KW-0966">Cell projection</keyword>
<keyword evidence="11" id="KW-0969">Cilium</keyword>
<sequence>MAESDEELNISANEIDSALETAMAADRVIENWQAPALVLGEVKSKEPLVLSHDDDYDHWQVPGLSIHPEQVHQPLVHEVDEDEKVSWPCVEENNKEHNVSLSDNDFNKEQESVVLGDVDDISIEDITVTAADLEELHKKAHEDGFAIGKAAGFSAGQAAGEAQGYQEAYAQAQTEINQKKQELEQEQLKLIEMMNSLTHPFEEVSDKLKDELLHFITQLSEEIAKEQCLISADGLKDIINQILAKLFSEEKIRISLNPVDIERIKEQENEELLSENIDFIEDDAITVGGCVVDAGASRVDMTMENRIRDMTQQIFSENKNKLFNINIKNDDKNNKEIKEKNQDKNNYEDLINNNAAVSPADSNDQDQHSES</sequence>
<dbReference type="OrthoDB" id="6196089at2"/>
<dbReference type="GO" id="GO:0044781">
    <property type="term" value="P:bacterial-type flagellum organization"/>
    <property type="evidence" value="ECO:0007669"/>
    <property type="project" value="UniProtKB-KW"/>
</dbReference>
<keyword evidence="6" id="KW-0653">Protein transport</keyword>
<dbReference type="RefSeq" id="WP_027242734.1">
    <property type="nucleotide sequence ID" value="NZ_CP012508.1"/>
</dbReference>
<dbReference type="Proteomes" id="UP000029558">
    <property type="component" value="Chromosome"/>
</dbReference>
<feature type="coiled-coil region" evidence="8">
    <location>
        <begin position="162"/>
        <end position="196"/>
    </location>
</feature>
<feature type="domain" description="Flagellar assembly protein FliH/Type III secretion system HrpE" evidence="10">
    <location>
        <begin position="185"/>
        <end position="309"/>
    </location>
</feature>
<evidence type="ECO:0000313" key="11">
    <source>
        <dbReference type="EMBL" id="ALB21579.1"/>
    </source>
</evidence>
<feature type="compositionally biased region" description="Polar residues" evidence="9">
    <location>
        <begin position="351"/>
        <end position="362"/>
    </location>
</feature>
<evidence type="ECO:0000313" key="12">
    <source>
        <dbReference type="Proteomes" id="UP000029558"/>
    </source>
</evidence>
<evidence type="ECO:0000256" key="1">
    <source>
        <dbReference type="ARBA" id="ARBA00003041"/>
    </source>
</evidence>
<accession>A0A1L6TGN2</accession>
<dbReference type="GO" id="GO:0005829">
    <property type="term" value="C:cytosol"/>
    <property type="evidence" value="ECO:0007669"/>
    <property type="project" value="TreeGrafter"/>
</dbReference>
<keyword evidence="5" id="KW-1005">Bacterial flagellum biogenesis</keyword>
<evidence type="ECO:0000256" key="3">
    <source>
        <dbReference type="ARBA" id="ARBA00016507"/>
    </source>
</evidence>
<dbReference type="InterPro" id="IPR018035">
    <property type="entry name" value="Flagellar_FliH/T3SS_HrpE"/>
</dbReference>
<evidence type="ECO:0000259" key="10">
    <source>
        <dbReference type="Pfam" id="PF02108"/>
    </source>
</evidence>
<comment type="similarity">
    <text evidence="2">Belongs to the FliH family.</text>
</comment>
<evidence type="ECO:0000256" key="6">
    <source>
        <dbReference type="ARBA" id="ARBA00022927"/>
    </source>
</evidence>
<gene>
    <name evidence="11" type="primary">fliH</name>
    <name evidence="11" type="ORF">KU39_395</name>
</gene>
<dbReference type="SUPFAM" id="SSF160527">
    <property type="entry name" value="V-type ATPase subunit E-like"/>
    <property type="match status" value="1"/>
</dbReference>
<proteinExistence type="inferred from homology"/>
<evidence type="ECO:0000256" key="2">
    <source>
        <dbReference type="ARBA" id="ARBA00006602"/>
    </source>
</evidence>
<keyword evidence="4" id="KW-0813">Transport</keyword>
<feature type="region of interest" description="Disordered" evidence="9">
    <location>
        <begin position="342"/>
        <end position="371"/>
    </location>
</feature>
<evidence type="ECO:0000256" key="9">
    <source>
        <dbReference type="SAM" id="MobiDB-lite"/>
    </source>
</evidence>
<evidence type="ECO:0000256" key="8">
    <source>
        <dbReference type="SAM" id="Coils"/>
    </source>
</evidence>